<evidence type="ECO:0000256" key="2">
    <source>
        <dbReference type="PIRSR" id="PIRSR613078-2"/>
    </source>
</evidence>
<dbReference type="CDD" id="cd07067">
    <property type="entry name" value="HP_PGM_like"/>
    <property type="match status" value="1"/>
</dbReference>
<feature type="active site" description="Proton donor/acceptor" evidence="1">
    <location>
        <position position="84"/>
    </location>
</feature>
<evidence type="ECO:0000313" key="4">
    <source>
        <dbReference type="Proteomes" id="UP000610746"/>
    </source>
</evidence>
<accession>A0A8J8G740</accession>
<sequence>MKTLILVRHAKSDWQFPIPDFERPLNERGLKNAPKMAEFLFRKNISIDQMITSSANRAKSTCEFFAEKYQINFSETRELYHANERQFLKVITNADENSQSLAIFSHNNSISEFANSLCGTDLIFKTCGVAIFTINSETWAEFEFAAKEFMQYYSPKTIG</sequence>
<dbReference type="InterPro" id="IPR013078">
    <property type="entry name" value="His_Pase_superF_clade-1"/>
</dbReference>
<keyword evidence="4" id="KW-1185">Reference proteome</keyword>
<dbReference type="GO" id="GO:0016787">
    <property type="term" value="F:hydrolase activity"/>
    <property type="evidence" value="ECO:0007669"/>
    <property type="project" value="UniProtKB-KW"/>
</dbReference>
<gene>
    <name evidence="3" type="ORF">HNQ03_001446</name>
</gene>
<evidence type="ECO:0000313" key="3">
    <source>
        <dbReference type="EMBL" id="NRS92378.1"/>
    </source>
</evidence>
<dbReference type="RefSeq" id="WP_173778985.1">
    <property type="nucleotide sequence ID" value="NZ_JABSNO010000008.1"/>
</dbReference>
<name>A0A8J8G740_9FLAO</name>
<dbReference type="EC" id="3.1.3.-" evidence="3"/>
<proteinExistence type="predicted"/>
<dbReference type="Proteomes" id="UP000610746">
    <property type="component" value="Unassembled WGS sequence"/>
</dbReference>
<reference evidence="3" key="1">
    <citation type="submission" date="2020-05" db="EMBL/GenBank/DDBJ databases">
        <title>Genomic Encyclopedia of Type Strains, Phase IV (KMG-V): Genome sequencing to study the core and pangenomes of soil and plant-associated prokaryotes.</title>
        <authorList>
            <person name="Whitman W."/>
        </authorList>
    </citation>
    <scope>NUCLEOTIDE SEQUENCE</scope>
    <source>
        <strain evidence="3">16F</strain>
    </source>
</reference>
<comment type="caution">
    <text evidence="3">The sequence shown here is derived from an EMBL/GenBank/DDBJ whole genome shotgun (WGS) entry which is preliminary data.</text>
</comment>
<protein>
    <submittedName>
        <fullName evidence="3">Phosphohistidine phosphatase</fullName>
        <ecNumber evidence="3">3.1.3.-</ecNumber>
    </submittedName>
</protein>
<dbReference type="Gene3D" id="3.40.50.1240">
    <property type="entry name" value="Phosphoglycerate mutase-like"/>
    <property type="match status" value="1"/>
</dbReference>
<dbReference type="PANTHER" id="PTHR47623:SF1">
    <property type="entry name" value="OS09G0287300 PROTEIN"/>
    <property type="match status" value="1"/>
</dbReference>
<feature type="binding site" evidence="2">
    <location>
        <position position="57"/>
    </location>
    <ligand>
        <name>substrate</name>
    </ligand>
</feature>
<organism evidence="3 4">
    <name type="scientific">Frigoriflavimonas asaccharolytica</name>
    <dbReference type="NCBI Taxonomy" id="2735899"/>
    <lineage>
        <taxon>Bacteria</taxon>
        <taxon>Pseudomonadati</taxon>
        <taxon>Bacteroidota</taxon>
        <taxon>Flavobacteriia</taxon>
        <taxon>Flavobacteriales</taxon>
        <taxon>Weeksellaceae</taxon>
        <taxon>Frigoriflavimonas</taxon>
    </lineage>
</organism>
<dbReference type="SUPFAM" id="SSF53254">
    <property type="entry name" value="Phosphoglycerate mutase-like"/>
    <property type="match status" value="1"/>
</dbReference>
<dbReference type="AlphaFoldDB" id="A0A8J8G740"/>
<dbReference type="Pfam" id="PF00300">
    <property type="entry name" value="His_Phos_1"/>
    <property type="match status" value="1"/>
</dbReference>
<evidence type="ECO:0000256" key="1">
    <source>
        <dbReference type="PIRSR" id="PIRSR613078-1"/>
    </source>
</evidence>
<dbReference type="InterPro" id="IPR029033">
    <property type="entry name" value="His_PPase_superfam"/>
</dbReference>
<dbReference type="EMBL" id="JABSNO010000008">
    <property type="protein sequence ID" value="NRS92378.1"/>
    <property type="molecule type" value="Genomic_DNA"/>
</dbReference>
<dbReference type="PANTHER" id="PTHR47623">
    <property type="entry name" value="OS09G0287300 PROTEIN"/>
    <property type="match status" value="1"/>
</dbReference>
<keyword evidence="3" id="KW-0378">Hydrolase</keyword>
<feature type="active site" description="Tele-phosphohistidine intermediate" evidence="1">
    <location>
        <position position="9"/>
    </location>
</feature>